<accession>A0ABS7Y4E0</accession>
<feature type="signal peptide" evidence="1">
    <location>
        <begin position="1"/>
        <end position="19"/>
    </location>
</feature>
<feature type="chain" id="PRO_5045718993" description="DUF4252 domain-containing protein" evidence="1">
    <location>
        <begin position="20"/>
        <end position="167"/>
    </location>
</feature>
<comment type="caution">
    <text evidence="2">The sequence shown here is derived from an EMBL/GenBank/DDBJ whole genome shotgun (WGS) entry which is preliminary data.</text>
</comment>
<keyword evidence="3" id="KW-1185">Reference proteome</keyword>
<evidence type="ECO:0000313" key="2">
    <source>
        <dbReference type="EMBL" id="MCA0154461.1"/>
    </source>
</evidence>
<evidence type="ECO:0008006" key="4">
    <source>
        <dbReference type="Google" id="ProtNLM"/>
    </source>
</evidence>
<organism evidence="2 3">
    <name type="scientific">Winogradskyella vincentii</name>
    <dbReference type="NCBI Taxonomy" id="2877122"/>
    <lineage>
        <taxon>Bacteria</taxon>
        <taxon>Pseudomonadati</taxon>
        <taxon>Bacteroidota</taxon>
        <taxon>Flavobacteriia</taxon>
        <taxon>Flavobacteriales</taxon>
        <taxon>Flavobacteriaceae</taxon>
        <taxon>Winogradskyella</taxon>
    </lineage>
</organism>
<reference evidence="3" key="1">
    <citation type="submission" date="2023-07" db="EMBL/GenBank/DDBJ databases">
        <authorList>
            <person name="Yue Y."/>
        </authorList>
    </citation>
    <scope>NUCLEOTIDE SEQUENCE [LARGE SCALE GENOMIC DNA]</scope>
    <source>
        <strain evidence="3">2Y89</strain>
    </source>
</reference>
<sequence length="167" mass="19213">MKTINTILFILILSPLVSAQTQYYNRPDGLDISFVSTGKLNLNQNFSNETQARYANEKQIVSLVAQRFISTYMYEEIAKKTTLVKDNAVYSKLTDISEVIKLSKKTSEGHEYEVRYVQGNYETYHCFFAMICDEQQHTIYEIGVVCLDKDVDAGEAILESLRLWDPK</sequence>
<evidence type="ECO:0000256" key="1">
    <source>
        <dbReference type="SAM" id="SignalP"/>
    </source>
</evidence>
<keyword evidence="1" id="KW-0732">Signal</keyword>
<gene>
    <name evidence="2" type="ORF">LBV24_14615</name>
</gene>
<proteinExistence type="predicted"/>
<dbReference type="RefSeq" id="WP_224479407.1">
    <property type="nucleotide sequence ID" value="NZ_JAIUJS010000012.1"/>
</dbReference>
<dbReference type="Proteomes" id="UP001198402">
    <property type="component" value="Unassembled WGS sequence"/>
</dbReference>
<dbReference type="EMBL" id="JAIUJS010000012">
    <property type="protein sequence ID" value="MCA0154461.1"/>
    <property type="molecule type" value="Genomic_DNA"/>
</dbReference>
<protein>
    <recommendedName>
        <fullName evidence="4">DUF4252 domain-containing protein</fullName>
    </recommendedName>
</protein>
<name>A0ABS7Y4E0_9FLAO</name>
<evidence type="ECO:0000313" key="3">
    <source>
        <dbReference type="Proteomes" id="UP001198402"/>
    </source>
</evidence>